<evidence type="ECO:0000259" key="5">
    <source>
        <dbReference type="Pfam" id="PF00117"/>
    </source>
</evidence>
<dbReference type="InterPro" id="IPR019999">
    <property type="entry name" value="Anth_synth_I-like"/>
</dbReference>
<dbReference type="AlphaFoldDB" id="A0A370IE92"/>
<dbReference type="RefSeq" id="WP_067990940.1">
    <property type="nucleotide sequence ID" value="NZ_QQBC01000001.1"/>
</dbReference>
<dbReference type="Gene3D" id="3.60.120.10">
    <property type="entry name" value="Anthranilate synthase"/>
    <property type="match status" value="1"/>
</dbReference>
<keyword evidence="8" id="KW-1185">Reference proteome</keyword>
<dbReference type="InterPro" id="IPR015890">
    <property type="entry name" value="Chorismate_C"/>
</dbReference>
<evidence type="ECO:0000256" key="4">
    <source>
        <dbReference type="ARBA" id="ARBA00047683"/>
    </source>
</evidence>
<dbReference type="STRING" id="1210086.GCA_001613105_00438"/>
<evidence type="ECO:0000256" key="3">
    <source>
        <dbReference type="ARBA" id="ARBA00023239"/>
    </source>
</evidence>
<keyword evidence="3" id="KW-0456">Lyase</keyword>
<dbReference type="Pfam" id="PF00425">
    <property type="entry name" value="Chorismate_bind"/>
    <property type="match status" value="1"/>
</dbReference>
<dbReference type="PRINTS" id="PR00096">
    <property type="entry name" value="GATASE"/>
</dbReference>
<name>A0A370IE92_9NOCA</name>
<comment type="caution">
    <text evidence="7">The sequence shown here is derived from an EMBL/GenBank/DDBJ whole genome shotgun (WGS) entry which is preliminary data.</text>
</comment>
<dbReference type="PRINTS" id="PR00097">
    <property type="entry name" value="ANTSNTHASEII"/>
</dbReference>
<dbReference type="PANTHER" id="PTHR11236">
    <property type="entry name" value="AMINOBENZOATE/ANTHRANILATE SYNTHASE"/>
    <property type="match status" value="1"/>
</dbReference>
<reference evidence="7 8" key="1">
    <citation type="submission" date="2018-07" db="EMBL/GenBank/DDBJ databases">
        <title>Genomic Encyclopedia of Type Strains, Phase IV (KMG-IV): sequencing the most valuable type-strain genomes for metagenomic binning, comparative biology and taxonomic classification.</title>
        <authorList>
            <person name="Goeker M."/>
        </authorList>
    </citation>
    <scope>NUCLEOTIDE SEQUENCE [LARGE SCALE GENOMIC DNA]</scope>
    <source>
        <strain evidence="7 8">DSM 44290</strain>
    </source>
</reference>
<dbReference type="PANTHER" id="PTHR11236:SF49">
    <property type="entry name" value="ANTHRANILATE SYNTHASE COMPONENT 1"/>
    <property type="match status" value="1"/>
</dbReference>
<evidence type="ECO:0000256" key="2">
    <source>
        <dbReference type="ARBA" id="ARBA00022962"/>
    </source>
</evidence>
<evidence type="ECO:0000313" key="7">
    <source>
        <dbReference type="EMBL" id="RDI69046.1"/>
    </source>
</evidence>
<dbReference type="EMBL" id="QQBC01000001">
    <property type="protein sequence ID" value="RDI69046.1"/>
    <property type="molecule type" value="Genomic_DNA"/>
</dbReference>
<dbReference type="InterPro" id="IPR029062">
    <property type="entry name" value="Class_I_gatase-like"/>
</dbReference>
<dbReference type="CDD" id="cd01743">
    <property type="entry name" value="GATase1_Anthranilate_Synthase"/>
    <property type="match status" value="1"/>
</dbReference>
<proteinExistence type="predicted"/>
<dbReference type="InterPro" id="IPR005801">
    <property type="entry name" value="ADC_synthase"/>
</dbReference>
<dbReference type="Proteomes" id="UP000254869">
    <property type="component" value="Unassembled WGS sequence"/>
</dbReference>
<accession>A0A370IE92</accession>
<keyword evidence="2" id="KW-0315">Glutamine amidotransferase</keyword>
<dbReference type="PROSITE" id="PS51273">
    <property type="entry name" value="GATASE_TYPE_1"/>
    <property type="match status" value="1"/>
</dbReference>
<organism evidence="7 8">
    <name type="scientific">Nocardia pseudobrasiliensis</name>
    <dbReference type="NCBI Taxonomy" id="45979"/>
    <lineage>
        <taxon>Bacteria</taxon>
        <taxon>Bacillati</taxon>
        <taxon>Actinomycetota</taxon>
        <taxon>Actinomycetes</taxon>
        <taxon>Mycobacteriales</taxon>
        <taxon>Nocardiaceae</taxon>
        <taxon>Nocardia</taxon>
    </lineage>
</organism>
<gene>
    <name evidence="7" type="ORF">DFR76_101584</name>
</gene>
<evidence type="ECO:0000256" key="1">
    <source>
        <dbReference type="ARBA" id="ARBA00012266"/>
    </source>
</evidence>
<dbReference type="InterPro" id="IPR006221">
    <property type="entry name" value="TrpG/PapA_dom"/>
</dbReference>
<feature type="domain" description="Glutamine amidotransferase" evidence="5">
    <location>
        <begin position="441"/>
        <end position="621"/>
    </location>
</feature>
<dbReference type="Gene3D" id="3.40.50.880">
    <property type="match status" value="1"/>
</dbReference>
<evidence type="ECO:0000259" key="6">
    <source>
        <dbReference type="Pfam" id="PF00425"/>
    </source>
</evidence>
<dbReference type="GO" id="GO:0004049">
    <property type="term" value="F:anthranilate synthase activity"/>
    <property type="evidence" value="ECO:0007669"/>
    <property type="project" value="UniProtKB-EC"/>
</dbReference>
<feature type="domain" description="Chorismate-utilising enzyme C-terminal" evidence="6">
    <location>
        <begin position="138"/>
        <end position="386"/>
    </location>
</feature>
<dbReference type="SUPFAM" id="SSF56322">
    <property type="entry name" value="ADC synthase"/>
    <property type="match status" value="1"/>
</dbReference>
<dbReference type="GO" id="GO:0000162">
    <property type="term" value="P:L-tryptophan biosynthetic process"/>
    <property type="evidence" value="ECO:0007669"/>
    <property type="project" value="TreeGrafter"/>
</dbReference>
<evidence type="ECO:0000313" key="8">
    <source>
        <dbReference type="Proteomes" id="UP000254869"/>
    </source>
</evidence>
<dbReference type="InterPro" id="IPR017926">
    <property type="entry name" value="GATASE"/>
</dbReference>
<comment type="catalytic activity">
    <reaction evidence="4">
        <text>chorismate + L-glutamine = anthranilate + pyruvate + L-glutamate + H(+)</text>
        <dbReference type="Rhea" id="RHEA:21732"/>
        <dbReference type="ChEBI" id="CHEBI:15361"/>
        <dbReference type="ChEBI" id="CHEBI:15378"/>
        <dbReference type="ChEBI" id="CHEBI:16567"/>
        <dbReference type="ChEBI" id="CHEBI:29748"/>
        <dbReference type="ChEBI" id="CHEBI:29985"/>
        <dbReference type="ChEBI" id="CHEBI:58359"/>
        <dbReference type="EC" id="4.1.3.27"/>
    </reaction>
</comment>
<protein>
    <recommendedName>
        <fullName evidence="1">anthranilate synthase</fullName>
        <ecNumber evidence="1">4.1.3.27</ecNumber>
    </recommendedName>
</protein>
<sequence>MSGIDEHARAVLNRILVPEPPPFAIVHRPVTGPATAVQLFVGTVSTPALLSEIVLPPTDSTAHPIDDALVVVPFRQVAERGFDCIDDGSPLQVLHITDRAELDLAALPHLLPDTRISLRNSGFDLDDAAYAQLAARIIAEEIGAGAGANFVLRRSYLADISGYELSMALSFFRRLLTRASGAYWTFIVHTGDHTFVGATPERHVSLKDGTAVMNPISGTYRYPPSGPVLREVLEFLSDQKEASELYMVVDEELKMMSRFCVSGGRVVGPYLKEMADLAHTEYFIEGHTDSDPRDILRETMFAPTVTGSPLENACHVISRYESSGRGYYSGIAALLGRDGNDGRTMDSAILIRTADIARDGRLRIDVGATIVQDSDPASESAETRAKATGLLTALGAVERVSFGEHPEVRAALARRNTAIAEFWLDGGANRPEVVPAPRSVLVVDAEDTFTAMLGHQLRALGLAVTICRFDQAADFERYDLVVMGPGPGDPRRTGDRKIAHLSRTIDALLAARHPFLAVCLSHQVLGGRLGFDLVRRATPNQGVQRRISLFGSWERVAFYNTYIVRSDSDDMACAGIGPVEISRDPDTGEVYALRGPHFASMQFHAESILSKDGMRIIADRITDLVATDERVPLHPR</sequence>
<dbReference type="Pfam" id="PF00117">
    <property type="entry name" value="GATase"/>
    <property type="match status" value="1"/>
</dbReference>
<dbReference type="EC" id="4.1.3.27" evidence="1"/>
<dbReference type="SUPFAM" id="SSF52317">
    <property type="entry name" value="Class I glutamine amidotransferase-like"/>
    <property type="match status" value="1"/>
</dbReference>